<feature type="compositionally biased region" description="Basic and acidic residues" evidence="2">
    <location>
        <begin position="565"/>
        <end position="576"/>
    </location>
</feature>
<name>A9VBK5_MONBE</name>
<evidence type="ECO:0000313" key="3">
    <source>
        <dbReference type="EMBL" id="EDQ85079.1"/>
    </source>
</evidence>
<feature type="region of interest" description="Disordered" evidence="2">
    <location>
        <begin position="1"/>
        <end position="57"/>
    </location>
</feature>
<gene>
    <name evidence="3" type="ORF">MONBRDRAFT_34414</name>
</gene>
<evidence type="ECO:0000256" key="2">
    <source>
        <dbReference type="SAM" id="MobiDB-lite"/>
    </source>
</evidence>
<protein>
    <submittedName>
        <fullName evidence="3">Uncharacterized protein</fullName>
    </submittedName>
</protein>
<organism evidence="3 4">
    <name type="scientific">Monosiga brevicollis</name>
    <name type="common">Choanoflagellate</name>
    <dbReference type="NCBI Taxonomy" id="81824"/>
    <lineage>
        <taxon>Eukaryota</taxon>
        <taxon>Choanoflagellata</taxon>
        <taxon>Craspedida</taxon>
        <taxon>Salpingoecidae</taxon>
        <taxon>Monosiga</taxon>
    </lineage>
</organism>
<evidence type="ECO:0000256" key="1">
    <source>
        <dbReference type="ARBA" id="ARBA00023054"/>
    </source>
</evidence>
<proteinExistence type="predicted"/>
<dbReference type="RefSeq" id="XP_001750083.1">
    <property type="nucleotide sequence ID" value="XM_001750031.1"/>
</dbReference>
<dbReference type="AlphaFoldDB" id="A9VBK5"/>
<sequence>MTTFDTVPSPPSTLRPTRASRPTTPDRGMLITPSPKRHMHPKQHPEEMTSKLSPSNVSSHFRGVLQESGLINREINFAPARSLASPPPPPNMSAGEALVNQLLRQQQRQRNRGTYDQLRARAAQHRDRGQHLQQRVRSVQRNQQEQDRAVQREVHREAWRMGHRNLRAAAQQLEAELQPIALALLGPDTHYRQAINEQADQLFHALQTAYRDLRAAWLRQQQQAESLQQDQTAPDTRLHRLQAMVDDQFLALRPQAEALQAELALLDQVVSTHAQHASRADALQQTCRSLLEHCPDSDLSQALTTELDDLLREAQQRQADLDQAYRVILETPHGDLAPDHYATLEWLLELYRSLTLPPALKSKGVTRRLLAVERAAQVLGIDRNTISNHENHILGRTFYRRKQKFVNMRGFSYVLIAMFAEDREHTLTTLRELQEYHTYLQQAVTDAIAAAFADEQATSERERQQQRQLRLYTTLQQLRAQRQAALQARLREAEETEQRQRRATAAEAERERAERQRIKDLIRQRQEQQRQAEEAFQRQRAAAAEEARAERQRQQRHNQRRTSYRRRELEDREAERQRQAEAELRLVEERERRLEALRAQVRPEVEDDPTRVWQPTKAQLRAAEDAREQRRLREALPRLGVEGYSDTTVTSDRRWRLFQALRHAGLDGTAYGQAAMAQATATVPQRRDMNATLFQPSGALL</sequence>
<keyword evidence="4" id="KW-1185">Reference proteome</keyword>
<feature type="compositionally biased region" description="Polar residues" evidence="2">
    <location>
        <begin position="14"/>
        <end position="23"/>
    </location>
</feature>
<feature type="compositionally biased region" description="Low complexity" evidence="2">
    <location>
        <begin position="133"/>
        <end position="143"/>
    </location>
</feature>
<keyword evidence="1" id="KW-0175">Coiled coil</keyword>
<evidence type="ECO:0000313" key="4">
    <source>
        <dbReference type="Proteomes" id="UP000001357"/>
    </source>
</evidence>
<accession>A9VBK5</accession>
<feature type="compositionally biased region" description="Basic residues" evidence="2">
    <location>
        <begin position="554"/>
        <end position="564"/>
    </location>
</feature>
<dbReference type="InterPro" id="IPR039902">
    <property type="entry name" value="CCDC148/CCDC112"/>
</dbReference>
<dbReference type="PANTHER" id="PTHR21549">
    <property type="entry name" value="MUTATED IN BLADDER CANCER 1"/>
    <property type="match status" value="1"/>
</dbReference>
<dbReference type="InParanoid" id="A9VBK5"/>
<feature type="region of interest" description="Disordered" evidence="2">
    <location>
        <begin position="489"/>
        <end position="576"/>
    </location>
</feature>
<dbReference type="KEGG" id="mbr:MONBRDRAFT_34414"/>
<dbReference type="GeneID" id="5895361"/>
<dbReference type="Proteomes" id="UP000001357">
    <property type="component" value="Unassembled WGS sequence"/>
</dbReference>
<reference evidence="3 4" key="1">
    <citation type="journal article" date="2008" name="Nature">
        <title>The genome of the choanoflagellate Monosiga brevicollis and the origin of metazoans.</title>
        <authorList>
            <consortium name="JGI Sequencing"/>
            <person name="King N."/>
            <person name="Westbrook M.J."/>
            <person name="Young S.L."/>
            <person name="Kuo A."/>
            <person name="Abedin M."/>
            <person name="Chapman J."/>
            <person name="Fairclough S."/>
            <person name="Hellsten U."/>
            <person name="Isogai Y."/>
            <person name="Letunic I."/>
            <person name="Marr M."/>
            <person name="Pincus D."/>
            <person name="Putnam N."/>
            <person name="Rokas A."/>
            <person name="Wright K.J."/>
            <person name="Zuzow R."/>
            <person name="Dirks W."/>
            <person name="Good M."/>
            <person name="Goodstein D."/>
            <person name="Lemons D."/>
            <person name="Li W."/>
            <person name="Lyons J.B."/>
            <person name="Morris A."/>
            <person name="Nichols S."/>
            <person name="Richter D.J."/>
            <person name="Salamov A."/>
            <person name="Bork P."/>
            <person name="Lim W.A."/>
            <person name="Manning G."/>
            <person name="Miller W.T."/>
            <person name="McGinnis W."/>
            <person name="Shapiro H."/>
            <person name="Tjian R."/>
            <person name="Grigoriev I.V."/>
            <person name="Rokhsar D."/>
        </authorList>
    </citation>
    <scope>NUCLEOTIDE SEQUENCE [LARGE SCALE GENOMIC DNA]</scope>
    <source>
        <strain evidence="4">MX1 / ATCC 50154</strain>
    </source>
</reference>
<dbReference type="PANTHER" id="PTHR21549:SF1">
    <property type="entry name" value="COILED-COIL DOMAIN-CONTAINING PROTEIN 148"/>
    <property type="match status" value="1"/>
</dbReference>
<feature type="region of interest" description="Disordered" evidence="2">
    <location>
        <begin position="119"/>
        <end position="151"/>
    </location>
</feature>
<dbReference type="EMBL" id="CH991577">
    <property type="protein sequence ID" value="EDQ85079.1"/>
    <property type="molecule type" value="Genomic_DNA"/>
</dbReference>
<feature type="compositionally biased region" description="Basic and acidic residues" evidence="2">
    <location>
        <begin position="507"/>
        <end position="553"/>
    </location>
</feature>
<feature type="compositionally biased region" description="Basic and acidic residues" evidence="2">
    <location>
        <begin position="489"/>
        <end position="500"/>
    </location>
</feature>